<feature type="transmembrane region" description="Helical" evidence="2">
    <location>
        <begin position="297"/>
        <end position="327"/>
    </location>
</feature>
<keyword evidence="4" id="KW-1185">Reference proteome</keyword>
<name>A0A4P9VX46_9FUNG</name>
<keyword evidence="2" id="KW-1133">Transmembrane helix</keyword>
<gene>
    <name evidence="3" type="ORF">BDK51DRAFT_48570</name>
</gene>
<evidence type="ECO:0000256" key="1">
    <source>
        <dbReference type="SAM" id="MobiDB-lite"/>
    </source>
</evidence>
<accession>A0A4P9VX46</accession>
<organism evidence="3 4">
    <name type="scientific">Blyttiomyces helicus</name>
    <dbReference type="NCBI Taxonomy" id="388810"/>
    <lineage>
        <taxon>Eukaryota</taxon>
        <taxon>Fungi</taxon>
        <taxon>Fungi incertae sedis</taxon>
        <taxon>Chytridiomycota</taxon>
        <taxon>Chytridiomycota incertae sedis</taxon>
        <taxon>Chytridiomycetes</taxon>
        <taxon>Chytridiomycetes incertae sedis</taxon>
        <taxon>Blyttiomyces</taxon>
    </lineage>
</organism>
<protein>
    <submittedName>
        <fullName evidence="3">Uncharacterized protein</fullName>
    </submittedName>
</protein>
<proteinExistence type="predicted"/>
<feature type="transmembrane region" description="Helical" evidence="2">
    <location>
        <begin position="223"/>
        <end position="244"/>
    </location>
</feature>
<evidence type="ECO:0000256" key="2">
    <source>
        <dbReference type="SAM" id="Phobius"/>
    </source>
</evidence>
<feature type="region of interest" description="Disordered" evidence="1">
    <location>
        <begin position="1"/>
        <end position="36"/>
    </location>
</feature>
<sequence length="418" mass="44212">GFYSDFPSRDEAPGARSTDACTEDGAEPLGPAGVSVAPECGVRRLRRRPVRGSAGPWFVELARGGSAPARRAGRRGQHCNEAEVGRRRGVGLTPLGRRVVSKSNAVQSVINGADQQIFTNPAVVSISGTGDIGARRGAPASPTLQDGDGRRRAGSIGKGIFVDQEIRHAYVTGKFFASGSNDHLVPIPKNGAVLDAVEVPAAKPKVAGGAGSDCREAPPNANMGSVSSLVLTICLTAIVGFLLAQLPLPDVDMAPGHIGLADADPDPHALMTNSCLQFSLPSDENRRSRRRRGPLRLSLTVCIAVAIVVMPLIGIVEAVIIATAIFAPMKQVIVHVSKGESKFTFEVSSAKTQSFLKKDRAKKRILQRLRRSKAIDHEGDFITNRKQGKDVSPPAALTPDAANTVLLFHFKVAAVARK</sequence>
<dbReference type="Proteomes" id="UP000269721">
    <property type="component" value="Unassembled WGS sequence"/>
</dbReference>
<dbReference type="EMBL" id="ML001222">
    <property type="protein sequence ID" value="RKO83455.1"/>
    <property type="molecule type" value="Genomic_DNA"/>
</dbReference>
<keyword evidence="2" id="KW-0812">Transmembrane</keyword>
<feature type="region of interest" description="Disordered" evidence="1">
    <location>
        <begin position="130"/>
        <end position="152"/>
    </location>
</feature>
<keyword evidence="2" id="KW-0472">Membrane</keyword>
<reference evidence="4" key="1">
    <citation type="journal article" date="2018" name="Nat. Microbiol.">
        <title>Leveraging single-cell genomics to expand the fungal tree of life.</title>
        <authorList>
            <person name="Ahrendt S.R."/>
            <person name="Quandt C.A."/>
            <person name="Ciobanu D."/>
            <person name="Clum A."/>
            <person name="Salamov A."/>
            <person name="Andreopoulos B."/>
            <person name="Cheng J.F."/>
            <person name="Woyke T."/>
            <person name="Pelin A."/>
            <person name="Henrissat B."/>
            <person name="Reynolds N.K."/>
            <person name="Benny G.L."/>
            <person name="Smith M.E."/>
            <person name="James T.Y."/>
            <person name="Grigoriev I.V."/>
        </authorList>
    </citation>
    <scope>NUCLEOTIDE SEQUENCE [LARGE SCALE GENOMIC DNA]</scope>
</reference>
<feature type="non-terminal residue" evidence="3">
    <location>
        <position position="1"/>
    </location>
</feature>
<evidence type="ECO:0000313" key="3">
    <source>
        <dbReference type="EMBL" id="RKO83455.1"/>
    </source>
</evidence>
<dbReference type="AlphaFoldDB" id="A0A4P9VX46"/>
<evidence type="ECO:0000313" key="4">
    <source>
        <dbReference type="Proteomes" id="UP000269721"/>
    </source>
</evidence>